<evidence type="ECO:0000313" key="1">
    <source>
        <dbReference type="EMBL" id="CAF3353680.1"/>
    </source>
</evidence>
<dbReference type="EMBL" id="CAJOBQ010003485">
    <property type="protein sequence ID" value="CAF4607868.1"/>
    <property type="molecule type" value="Genomic_DNA"/>
</dbReference>
<sequence length="510" mass="61041">MERIKRPLDDTVHDYDNNKKQKLLVTTNKSHFESLANEIIYEIFEYLDVYNIYYGFYYLNSRFRNLIINSIFPFQVNFPTISKSDFELYHANVIKPNKYRIKILRLSNPFTVDIILSLPPTIYNEKIAPLNFNGPIQSSIEYLTIDSHFPYESLNKLLLCLPKLHHLSINYLVKSNNSEVDLYPIILKDLKYVSLGLYSIYFYHFSKLVKSFFRYVEVLRISTYENSTYSHAEQWEELISSSMPNLRIFDMQSSYASALDAFLYACLIGGFHSKFWTEKQWFFEHRHDHDDSSRSGIFFSTNPYRRKDHTFRWRYDYYNSSQSQKVDRKSIKHVSVCDYGRVYYGSMLTVLDPLMPLRQVNKLVVDCHNFPVKELVNLINVMPNLHILKWNYQSIDSTKSKLIQESETFKSVLCTNKIQHLEILHCCSLEEIRFFINLFPKLEYLKTGIYRREFVPITRCLFSTMHHLFFLCFTDVPKTYLKNLTAFIKLEHLLDEYFIKFIDHDLYLWW</sequence>
<organism evidence="1 3">
    <name type="scientific">Rotaria socialis</name>
    <dbReference type="NCBI Taxonomy" id="392032"/>
    <lineage>
        <taxon>Eukaryota</taxon>
        <taxon>Metazoa</taxon>
        <taxon>Spiralia</taxon>
        <taxon>Gnathifera</taxon>
        <taxon>Rotifera</taxon>
        <taxon>Eurotatoria</taxon>
        <taxon>Bdelloidea</taxon>
        <taxon>Philodinida</taxon>
        <taxon>Philodinidae</taxon>
        <taxon>Rotaria</taxon>
    </lineage>
</organism>
<evidence type="ECO:0008006" key="4">
    <source>
        <dbReference type="Google" id="ProtNLM"/>
    </source>
</evidence>
<dbReference type="Proteomes" id="UP000663869">
    <property type="component" value="Unassembled WGS sequence"/>
</dbReference>
<evidence type="ECO:0000313" key="2">
    <source>
        <dbReference type="EMBL" id="CAF4607868.1"/>
    </source>
</evidence>
<gene>
    <name evidence="1" type="ORF">FME351_LOCUS4746</name>
    <name evidence="2" type="ORF">TSG867_LOCUS28244</name>
</gene>
<name>A0A817WC22_9BILA</name>
<accession>A0A817WC22</accession>
<dbReference type="AlphaFoldDB" id="A0A817WC22"/>
<reference evidence="1" key="1">
    <citation type="submission" date="2021-02" db="EMBL/GenBank/DDBJ databases">
        <authorList>
            <person name="Nowell W R."/>
        </authorList>
    </citation>
    <scope>NUCLEOTIDE SEQUENCE</scope>
</reference>
<dbReference type="EMBL" id="CAJNYU010000367">
    <property type="protein sequence ID" value="CAF3353680.1"/>
    <property type="molecule type" value="Genomic_DNA"/>
</dbReference>
<protein>
    <recommendedName>
        <fullName evidence="4">F-box domain-containing protein</fullName>
    </recommendedName>
</protein>
<dbReference type="Proteomes" id="UP000663862">
    <property type="component" value="Unassembled WGS sequence"/>
</dbReference>
<evidence type="ECO:0000313" key="3">
    <source>
        <dbReference type="Proteomes" id="UP000663869"/>
    </source>
</evidence>
<proteinExistence type="predicted"/>
<comment type="caution">
    <text evidence="1">The sequence shown here is derived from an EMBL/GenBank/DDBJ whole genome shotgun (WGS) entry which is preliminary data.</text>
</comment>